<protein>
    <submittedName>
        <fullName evidence="3">BA75_04984T0</fullName>
    </submittedName>
</protein>
<dbReference type="InterPro" id="IPR024312">
    <property type="entry name" value="TACC_fungi"/>
</dbReference>
<evidence type="ECO:0000256" key="2">
    <source>
        <dbReference type="SAM" id="MobiDB-lite"/>
    </source>
</evidence>
<reference evidence="3 4" key="1">
    <citation type="submission" date="2016-02" db="EMBL/GenBank/DDBJ databases">
        <title>Comparative genomic and transcriptomic foundation for Pichia pastoris.</title>
        <authorList>
            <person name="Love K.R."/>
            <person name="Shah K.A."/>
            <person name="Whittaker C.A."/>
            <person name="Wu J."/>
            <person name="Bartlett M.C."/>
            <person name="Ma D."/>
            <person name="Leeson R.L."/>
            <person name="Priest M."/>
            <person name="Young S.K."/>
            <person name="Love J.C."/>
        </authorList>
    </citation>
    <scope>NUCLEOTIDE SEQUENCE [LARGE SCALE GENOMIC DNA]</scope>
    <source>
        <strain evidence="3 4">ATCC 28485</strain>
    </source>
</reference>
<evidence type="ECO:0000256" key="1">
    <source>
        <dbReference type="SAM" id="Coils"/>
    </source>
</evidence>
<name>A0A1B2JJ98_PICPA</name>
<dbReference type="Gene3D" id="1.10.287.1490">
    <property type="match status" value="1"/>
</dbReference>
<keyword evidence="4" id="KW-1185">Reference proteome</keyword>
<gene>
    <name evidence="3" type="primary">SLK19</name>
    <name evidence="3" type="ORF">ATY40_BA7504984</name>
</gene>
<dbReference type="AlphaFoldDB" id="A0A1B2JJ98"/>
<feature type="compositionally biased region" description="Basic and acidic residues" evidence="2">
    <location>
        <begin position="155"/>
        <end position="165"/>
    </location>
</feature>
<feature type="compositionally biased region" description="Basic and acidic residues" evidence="2">
    <location>
        <begin position="26"/>
        <end position="45"/>
    </location>
</feature>
<feature type="coiled-coil region" evidence="1">
    <location>
        <begin position="702"/>
        <end position="736"/>
    </location>
</feature>
<proteinExistence type="predicted"/>
<evidence type="ECO:0000313" key="3">
    <source>
        <dbReference type="EMBL" id="ANZ78110.1"/>
    </source>
</evidence>
<dbReference type="Proteomes" id="UP000094565">
    <property type="component" value="Chromosome 4"/>
</dbReference>
<accession>A0A1B2JJ98</accession>
<feature type="region of interest" description="Disordered" evidence="2">
    <location>
        <begin position="248"/>
        <end position="280"/>
    </location>
</feature>
<feature type="compositionally biased region" description="Polar residues" evidence="2">
    <location>
        <begin position="1"/>
        <end position="14"/>
    </location>
</feature>
<dbReference type="Pfam" id="PF12709">
    <property type="entry name" value="Fungal_TACC"/>
    <property type="match status" value="1"/>
</dbReference>
<feature type="coiled-coil region" evidence="1">
    <location>
        <begin position="422"/>
        <end position="674"/>
    </location>
</feature>
<evidence type="ECO:0000313" key="4">
    <source>
        <dbReference type="Proteomes" id="UP000094565"/>
    </source>
</evidence>
<feature type="compositionally biased region" description="Polar residues" evidence="2">
    <location>
        <begin position="73"/>
        <end position="95"/>
    </location>
</feature>
<feature type="region of interest" description="Disordered" evidence="2">
    <location>
        <begin position="1"/>
        <end position="99"/>
    </location>
</feature>
<keyword evidence="1" id="KW-0175">Coiled coil</keyword>
<dbReference type="EMBL" id="CP014587">
    <property type="protein sequence ID" value="ANZ78110.1"/>
    <property type="molecule type" value="Genomic_DNA"/>
</dbReference>
<sequence>MDPFSSPSLAQAESFSPPKPNSNITFRKDPKRIDHGLTSKIEARHTHIHSHSHSHINANSQSKNNTLRRESFSEVSKSKSPFQRNLQLSSPSQRMPLTVPRHDIVNLPSGIHLGAKAKIQLTSPKTTLKEDNPFLESSPAKRKSLDTVQRLTKIPKLDKPDEETPMRPTKPNPASPATEQQSRIIDALGDGEDYPITDNPSSPLLNHSKIQSFEEEASDNSPGAFNKSAMLDELDEDRRETLVSVHVEDEGNEAEVEELEREEEELQQDTIMNELNGDEESDEYTHLEEEDFESLGEIINSIKSVHEANVIALESRLNDRVEENETLALELNSANQQSIALKSQLASLESDKINNESQITALKLEIEALNLSLAKQEKYKAAISSLILQLRDTKLKYRDAFDLVCFYQKKFETDSAHNKSVLAELNAKKSLIDQNLEKIEAQSREIEQLKEIHNDHLDDSSKEIQLWKEKVKEITEQLDTQLQHRDQLLQDAELEIKKLKATQEKLEGSLNESLNNADSLRSQLADLGNEKAQQQSQFESLEQNVESLKKELQVKSIELDSYETNNKELKESLESLETRYNSRLESQSSKINELETTQQDKMTELEESYKISVAKKEERINELEKQLVEKQTFFSTGAQKGLVSELQQKIDDLQRELNTHDEQAEQKLQQLAQDLYVQYSAKHEQKVSVLKKGYETKWSSKLNKVTEEKNTLKQEVQKLKQKLTSEREEKTRLVKLWDELVDMESTK</sequence>
<dbReference type="OrthoDB" id="5367584at2759"/>
<feature type="compositionally biased region" description="Polar residues" evidence="2">
    <location>
        <begin position="198"/>
        <end position="211"/>
    </location>
</feature>
<feature type="compositionally biased region" description="Acidic residues" evidence="2">
    <location>
        <begin position="250"/>
        <end position="267"/>
    </location>
</feature>
<feature type="region of interest" description="Disordered" evidence="2">
    <location>
        <begin position="121"/>
        <end position="227"/>
    </location>
</feature>
<organism evidence="3 4">
    <name type="scientific">Komagataella pastoris</name>
    <name type="common">Yeast</name>
    <name type="synonym">Pichia pastoris</name>
    <dbReference type="NCBI Taxonomy" id="4922"/>
    <lineage>
        <taxon>Eukaryota</taxon>
        <taxon>Fungi</taxon>
        <taxon>Dikarya</taxon>
        <taxon>Ascomycota</taxon>
        <taxon>Saccharomycotina</taxon>
        <taxon>Pichiomycetes</taxon>
        <taxon>Pichiales</taxon>
        <taxon>Pichiaceae</taxon>
        <taxon>Komagataella</taxon>
    </lineage>
</organism>